<evidence type="ECO:0000313" key="1">
    <source>
        <dbReference type="EMBL" id="MCP2166473.1"/>
    </source>
</evidence>
<proteinExistence type="predicted"/>
<sequence>MVLHDFGDRDLAATVAGRDDHPWIRRLYLNDAVHLDLTALAPLRNLRELSVNRAKSVLPRLADQPALESVSIDADQVDLDLLAGRPSLWALRLSGVTGPVSTGPLRTLPALTRLELAGLDVVDIEQVAELPALRVLALDWDQWQRLRAANAVPPGLAAARLDGNTSLATAVDWATWLSQACSARPPQLSALTGTVYADRG</sequence>
<dbReference type="InterPro" id="IPR032675">
    <property type="entry name" value="LRR_dom_sf"/>
</dbReference>
<comment type="caution">
    <text evidence="1">The sequence shown here is derived from an EMBL/GenBank/DDBJ whole genome shotgun (WGS) entry which is preliminary data.</text>
</comment>
<reference evidence="1" key="1">
    <citation type="submission" date="2022-06" db="EMBL/GenBank/DDBJ databases">
        <title>Genomic Encyclopedia of Archaeal and Bacterial Type Strains, Phase II (KMG-II): from individual species to whole genera.</title>
        <authorList>
            <person name="Goeker M."/>
        </authorList>
    </citation>
    <scope>NUCLEOTIDE SEQUENCE</scope>
    <source>
        <strain evidence="1">DSM 43935</strain>
    </source>
</reference>
<accession>A0AAE3GEX0</accession>
<dbReference type="AlphaFoldDB" id="A0AAE3GEX0"/>
<name>A0AAE3GEX0_9PSEU</name>
<evidence type="ECO:0000313" key="2">
    <source>
        <dbReference type="Proteomes" id="UP001206128"/>
    </source>
</evidence>
<dbReference type="Proteomes" id="UP001206128">
    <property type="component" value="Unassembled WGS sequence"/>
</dbReference>
<gene>
    <name evidence="1" type="ORF">LX83_003341</name>
</gene>
<organism evidence="1 2">
    <name type="scientific">Goodfellowiella coeruleoviolacea</name>
    <dbReference type="NCBI Taxonomy" id="334858"/>
    <lineage>
        <taxon>Bacteria</taxon>
        <taxon>Bacillati</taxon>
        <taxon>Actinomycetota</taxon>
        <taxon>Actinomycetes</taxon>
        <taxon>Pseudonocardiales</taxon>
        <taxon>Pseudonocardiaceae</taxon>
        <taxon>Goodfellowiella</taxon>
    </lineage>
</organism>
<dbReference type="Gene3D" id="3.80.10.10">
    <property type="entry name" value="Ribonuclease Inhibitor"/>
    <property type="match status" value="1"/>
</dbReference>
<protein>
    <recommendedName>
        <fullName evidence="3">Leucine-rich repeat domain-containing protein</fullName>
    </recommendedName>
</protein>
<dbReference type="SUPFAM" id="SSF52058">
    <property type="entry name" value="L domain-like"/>
    <property type="match status" value="1"/>
</dbReference>
<dbReference type="EMBL" id="JAMTCK010000007">
    <property type="protein sequence ID" value="MCP2166473.1"/>
    <property type="molecule type" value="Genomic_DNA"/>
</dbReference>
<evidence type="ECO:0008006" key="3">
    <source>
        <dbReference type="Google" id="ProtNLM"/>
    </source>
</evidence>
<keyword evidence="2" id="KW-1185">Reference proteome</keyword>